<dbReference type="PANTHER" id="PTHR30474">
    <property type="entry name" value="CELL CYCLE PROTEIN"/>
    <property type="match status" value="1"/>
</dbReference>
<feature type="transmembrane region" description="Helical" evidence="10">
    <location>
        <begin position="78"/>
        <end position="97"/>
    </location>
</feature>
<feature type="transmembrane region" description="Helical" evidence="10">
    <location>
        <begin position="357"/>
        <end position="377"/>
    </location>
</feature>
<comment type="catalytic activity">
    <reaction evidence="8">
        <text>[GlcNAc-(1-&gt;4)-Mur2Ac(oyl-L-Ala-gamma-D-Glu-L-Lys-D-Ala-D-Ala)](n)-di-trans,octa-cis-undecaprenyl diphosphate + beta-D-GlcNAc-(1-&gt;4)-Mur2Ac(oyl-L-Ala-gamma-D-Glu-L-Lys-D-Ala-D-Ala)-di-trans,octa-cis-undecaprenyl diphosphate = [GlcNAc-(1-&gt;4)-Mur2Ac(oyl-L-Ala-gamma-D-Glu-L-Lys-D-Ala-D-Ala)](n+1)-di-trans,octa-cis-undecaprenyl diphosphate + di-trans,octa-cis-undecaprenyl diphosphate + H(+)</text>
        <dbReference type="Rhea" id="RHEA:23708"/>
        <dbReference type="Rhea" id="RHEA-COMP:9602"/>
        <dbReference type="Rhea" id="RHEA-COMP:9603"/>
        <dbReference type="ChEBI" id="CHEBI:15378"/>
        <dbReference type="ChEBI" id="CHEBI:58405"/>
        <dbReference type="ChEBI" id="CHEBI:60033"/>
        <dbReference type="ChEBI" id="CHEBI:78435"/>
        <dbReference type="EC" id="2.4.99.28"/>
    </reaction>
</comment>
<feature type="transmembrane region" description="Helical" evidence="10">
    <location>
        <begin position="389"/>
        <end position="411"/>
    </location>
</feature>
<protein>
    <recommendedName>
        <fullName evidence="7">peptidoglycan glycosyltransferase</fullName>
        <ecNumber evidence="7">2.4.99.28</ecNumber>
    </recommendedName>
</protein>
<feature type="transmembrane region" description="Helical" evidence="10">
    <location>
        <begin position="423"/>
        <end position="442"/>
    </location>
</feature>
<evidence type="ECO:0000313" key="12">
    <source>
        <dbReference type="Proteomes" id="UP001500957"/>
    </source>
</evidence>
<evidence type="ECO:0000256" key="9">
    <source>
        <dbReference type="SAM" id="MobiDB-lite"/>
    </source>
</evidence>
<organism evidence="11 12">
    <name type="scientific">Sporichthya brevicatena</name>
    <dbReference type="NCBI Taxonomy" id="171442"/>
    <lineage>
        <taxon>Bacteria</taxon>
        <taxon>Bacillati</taxon>
        <taxon>Actinomycetota</taxon>
        <taxon>Actinomycetes</taxon>
        <taxon>Sporichthyales</taxon>
        <taxon>Sporichthyaceae</taxon>
        <taxon>Sporichthya</taxon>
    </lineage>
</organism>
<dbReference type="EMBL" id="BAAAHE010000065">
    <property type="protein sequence ID" value="GAA0638814.1"/>
    <property type="molecule type" value="Genomic_DNA"/>
</dbReference>
<feature type="transmembrane region" description="Helical" evidence="10">
    <location>
        <begin position="146"/>
        <end position="164"/>
    </location>
</feature>
<sequence length="468" mass="50231">MSVPAPAASQVNSRRTTELFLLVFAWGISVAAYANAGYGVTDEWPPGLAGYATTLGAYCLVAHLAVRQFARYADPLVLPAVMLLQGLGLALIYRLDLDEKNPTERSFGPLAPRGDSGIQLIWAAIGILLFVAVLVAIRDHRVLQRYTYTAGAAGLVLLALPALLPAQYSQVNGARIWVRFSGFSIQPGEFAKLLLIVFFAGYLVVKRDVLALASRRVMGIDLPRGRDLGPIIVAWAASLMILIAERDLGSSLLFFGVFVVLLYIATERTSWLLFGVVMFVSGAYFAYSQFAHVHRRVEIWLHPFDPDYVSDASYQLVQSLFGFSTGGILGTGLGQGRPNIVPYANTDFILATGGEELGLTGLMAIIVLYGVIVHRGLRTALAARDSFGKLLAAGLAVIVALQVFVVVGGVTRLIPLTGLTTPFLSYGGSSLVANWALVALILRVSDAARRPAPPPTPSTEAETMVVKP</sequence>
<feature type="transmembrane region" description="Helical" evidence="10">
    <location>
        <begin position="271"/>
        <end position="290"/>
    </location>
</feature>
<gene>
    <name evidence="11" type="ORF">GCM10009547_48720</name>
</gene>
<feature type="transmembrane region" description="Helical" evidence="10">
    <location>
        <begin position="19"/>
        <end position="36"/>
    </location>
</feature>
<name>A0ABP3SM85_9ACTN</name>
<feature type="transmembrane region" description="Helical" evidence="10">
    <location>
        <begin position="250"/>
        <end position="266"/>
    </location>
</feature>
<keyword evidence="3 10" id="KW-0812">Transmembrane</keyword>
<comment type="subcellular location">
    <subcellularLocation>
        <location evidence="1">Membrane</location>
        <topology evidence="1">Multi-pass membrane protein</topology>
    </subcellularLocation>
</comment>
<dbReference type="InterPro" id="IPR018365">
    <property type="entry name" value="Cell_cycle_FtsW-rel_CS"/>
</dbReference>
<accession>A0ABP3SM85</accession>
<keyword evidence="5 10" id="KW-1133">Transmembrane helix</keyword>
<evidence type="ECO:0000256" key="10">
    <source>
        <dbReference type="SAM" id="Phobius"/>
    </source>
</evidence>
<keyword evidence="12" id="KW-1185">Reference proteome</keyword>
<evidence type="ECO:0000256" key="8">
    <source>
        <dbReference type="ARBA" id="ARBA00049902"/>
    </source>
</evidence>
<feature type="compositionally biased region" description="Low complexity" evidence="9">
    <location>
        <begin position="458"/>
        <end position="468"/>
    </location>
</feature>
<dbReference type="Pfam" id="PF01098">
    <property type="entry name" value="FTSW_RODA_SPOVE"/>
    <property type="match status" value="1"/>
</dbReference>
<evidence type="ECO:0000313" key="11">
    <source>
        <dbReference type="EMBL" id="GAA0638814.1"/>
    </source>
</evidence>
<dbReference type="RefSeq" id="WP_344609775.1">
    <property type="nucleotide sequence ID" value="NZ_BAAAHE010000065.1"/>
</dbReference>
<dbReference type="InterPro" id="IPR001182">
    <property type="entry name" value="FtsW/RodA"/>
</dbReference>
<keyword evidence="4" id="KW-0133">Cell shape</keyword>
<feature type="transmembrane region" description="Helical" evidence="10">
    <location>
        <begin position="184"/>
        <end position="205"/>
    </location>
</feature>
<keyword evidence="6 10" id="KW-0472">Membrane</keyword>
<dbReference type="PROSITE" id="PS00428">
    <property type="entry name" value="FTSW_RODA_SPOVE"/>
    <property type="match status" value="1"/>
</dbReference>
<dbReference type="EC" id="2.4.99.28" evidence="7"/>
<evidence type="ECO:0000256" key="1">
    <source>
        <dbReference type="ARBA" id="ARBA00004141"/>
    </source>
</evidence>
<dbReference type="Proteomes" id="UP001500957">
    <property type="component" value="Unassembled WGS sequence"/>
</dbReference>
<evidence type="ECO:0000256" key="6">
    <source>
        <dbReference type="ARBA" id="ARBA00023136"/>
    </source>
</evidence>
<evidence type="ECO:0000256" key="2">
    <source>
        <dbReference type="ARBA" id="ARBA00004752"/>
    </source>
</evidence>
<dbReference type="PANTHER" id="PTHR30474:SF3">
    <property type="entry name" value="PEPTIDOGLYCAN GLYCOSYLTRANSFERASE RODA"/>
    <property type="match status" value="1"/>
</dbReference>
<feature type="transmembrane region" description="Helical" evidence="10">
    <location>
        <begin position="48"/>
        <end position="66"/>
    </location>
</feature>
<evidence type="ECO:0000256" key="3">
    <source>
        <dbReference type="ARBA" id="ARBA00022692"/>
    </source>
</evidence>
<proteinExistence type="predicted"/>
<evidence type="ECO:0000256" key="7">
    <source>
        <dbReference type="ARBA" id="ARBA00044770"/>
    </source>
</evidence>
<feature type="region of interest" description="Disordered" evidence="9">
    <location>
        <begin position="449"/>
        <end position="468"/>
    </location>
</feature>
<feature type="transmembrane region" description="Helical" evidence="10">
    <location>
        <begin position="226"/>
        <end position="244"/>
    </location>
</feature>
<feature type="transmembrane region" description="Helical" evidence="10">
    <location>
        <begin position="117"/>
        <end position="137"/>
    </location>
</feature>
<comment type="pathway">
    <text evidence="2">Cell wall biogenesis; peptidoglycan biosynthesis.</text>
</comment>
<reference evidence="12" key="1">
    <citation type="journal article" date="2019" name="Int. J. Syst. Evol. Microbiol.">
        <title>The Global Catalogue of Microorganisms (GCM) 10K type strain sequencing project: providing services to taxonomists for standard genome sequencing and annotation.</title>
        <authorList>
            <consortium name="The Broad Institute Genomics Platform"/>
            <consortium name="The Broad Institute Genome Sequencing Center for Infectious Disease"/>
            <person name="Wu L."/>
            <person name="Ma J."/>
        </authorList>
    </citation>
    <scope>NUCLEOTIDE SEQUENCE [LARGE SCALE GENOMIC DNA]</scope>
    <source>
        <strain evidence="12">JCM 10671</strain>
    </source>
</reference>
<evidence type="ECO:0000256" key="4">
    <source>
        <dbReference type="ARBA" id="ARBA00022960"/>
    </source>
</evidence>
<evidence type="ECO:0000256" key="5">
    <source>
        <dbReference type="ARBA" id="ARBA00022989"/>
    </source>
</evidence>
<comment type="caution">
    <text evidence="11">The sequence shown here is derived from an EMBL/GenBank/DDBJ whole genome shotgun (WGS) entry which is preliminary data.</text>
</comment>